<name>A0A8J3JD38_9ACTN</name>
<feature type="region of interest" description="Disordered" evidence="1">
    <location>
        <begin position="21"/>
        <end position="49"/>
    </location>
</feature>
<evidence type="ECO:0000256" key="2">
    <source>
        <dbReference type="SAM" id="Phobius"/>
    </source>
</evidence>
<accession>A0A8J3JD38</accession>
<dbReference type="Proteomes" id="UP000612808">
    <property type="component" value="Unassembled WGS sequence"/>
</dbReference>
<keyword evidence="4" id="KW-1185">Reference proteome</keyword>
<dbReference type="EMBL" id="BOMB01000026">
    <property type="protein sequence ID" value="GID13768.1"/>
    <property type="molecule type" value="Genomic_DNA"/>
</dbReference>
<feature type="transmembrane region" description="Helical" evidence="2">
    <location>
        <begin position="116"/>
        <end position="139"/>
    </location>
</feature>
<evidence type="ECO:0000313" key="4">
    <source>
        <dbReference type="Proteomes" id="UP000612808"/>
    </source>
</evidence>
<reference evidence="3" key="1">
    <citation type="submission" date="2021-01" db="EMBL/GenBank/DDBJ databases">
        <title>Whole genome shotgun sequence of Actinocatenispora rupis NBRC 107355.</title>
        <authorList>
            <person name="Komaki H."/>
            <person name="Tamura T."/>
        </authorList>
    </citation>
    <scope>NUCLEOTIDE SEQUENCE</scope>
    <source>
        <strain evidence="3">NBRC 107355</strain>
    </source>
</reference>
<keyword evidence="2" id="KW-0812">Transmembrane</keyword>
<protein>
    <submittedName>
        <fullName evidence="3">Uncharacterized protein</fullName>
    </submittedName>
</protein>
<evidence type="ECO:0000313" key="3">
    <source>
        <dbReference type="EMBL" id="GID13768.1"/>
    </source>
</evidence>
<gene>
    <name evidence="3" type="ORF">Aru02nite_46570</name>
</gene>
<feature type="transmembrane region" description="Helical" evidence="2">
    <location>
        <begin position="151"/>
        <end position="172"/>
    </location>
</feature>
<dbReference type="AlphaFoldDB" id="A0A8J3JD38"/>
<keyword evidence="2" id="KW-1133">Transmembrane helix</keyword>
<proteinExistence type="predicted"/>
<sequence>MNRAAPVVHTAHRAASVVSRTGYARRVANQTPADPRPTRPAGDDPHGRTLAGLVRSVWPSKSATGGTRTGAADDTASVAYPGEGESVPATYVPAASAAAVPHEAASDDLSWDPPRWVLPVAGLAVAALLLTCFLVFWQGMGTAPRESAVEAFGVVFGLLVAVSAVGAFRLGARRQRPGRQ</sequence>
<keyword evidence="2" id="KW-0472">Membrane</keyword>
<evidence type="ECO:0000256" key="1">
    <source>
        <dbReference type="SAM" id="MobiDB-lite"/>
    </source>
</evidence>
<organism evidence="3 4">
    <name type="scientific">Actinocatenispora rupis</name>
    <dbReference type="NCBI Taxonomy" id="519421"/>
    <lineage>
        <taxon>Bacteria</taxon>
        <taxon>Bacillati</taxon>
        <taxon>Actinomycetota</taxon>
        <taxon>Actinomycetes</taxon>
        <taxon>Micromonosporales</taxon>
        <taxon>Micromonosporaceae</taxon>
        <taxon>Actinocatenispora</taxon>
    </lineage>
</organism>
<comment type="caution">
    <text evidence="3">The sequence shown here is derived from an EMBL/GenBank/DDBJ whole genome shotgun (WGS) entry which is preliminary data.</text>
</comment>